<evidence type="ECO:0000256" key="6">
    <source>
        <dbReference type="ARBA" id="ARBA00023014"/>
    </source>
</evidence>
<dbReference type="AlphaFoldDB" id="Q47EE9"/>
<dbReference type="OrthoDB" id="5290748at2"/>
<gene>
    <name evidence="11" type="ordered locus">Daro_2037</name>
</gene>
<dbReference type="eggNOG" id="COG1573">
    <property type="taxonomic scope" value="Bacteria"/>
</dbReference>
<dbReference type="InterPro" id="IPR051536">
    <property type="entry name" value="UDG_Type-4/5"/>
</dbReference>
<dbReference type="SMART" id="SM00986">
    <property type="entry name" value="UDG"/>
    <property type="match status" value="1"/>
</dbReference>
<dbReference type="InterPro" id="IPR005122">
    <property type="entry name" value="Uracil-DNA_glycosylase-like"/>
</dbReference>
<evidence type="ECO:0000256" key="7">
    <source>
        <dbReference type="ARBA" id="ARBA00023204"/>
    </source>
</evidence>
<keyword evidence="2" id="KW-0479">Metal-binding</keyword>
<feature type="domain" description="Uracil-DNA glycosylase-like" evidence="10">
    <location>
        <begin position="36"/>
        <end position="207"/>
    </location>
</feature>
<dbReference type="GO" id="GO:0033958">
    <property type="term" value="F:DNA-deoxyinosine glycosylase activity"/>
    <property type="evidence" value="ECO:0007669"/>
    <property type="project" value="InterPro"/>
</dbReference>
<evidence type="ECO:0000256" key="3">
    <source>
        <dbReference type="ARBA" id="ARBA00022763"/>
    </source>
</evidence>
<organism evidence="11">
    <name type="scientific">Dechloromonas aromatica (strain RCB)</name>
    <dbReference type="NCBI Taxonomy" id="159087"/>
    <lineage>
        <taxon>Bacteria</taxon>
        <taxon>Pseudomonadati</taxon>
        <taxon>Pseudomonadota</taxon>
        <taxon>Betaproteobacteria</taxon>
        <taxon>Rhodocyclales</taxon>
        <taxon>Azonexaceae</taxon>
        <taxon>Dechloromonas</taxon>
    </lineage>
</organism>
<keyword evidence="6" id="KW-0411">Iron-sulfur</keyword>
<keyword evidence="7" id="KW-0234">DNA repair</keyword>
<sequence length="215" mass="23394">MSRFQDPTNCIACSRLAEHLATIRQRDPDWHALPVPAFGSLDAELLVVGLGPGEKGANRTGRPFTGDVAGELLYPALHRFGFASSPEPLGSDGWANPTMQLTNCRITNAVRCLPPANKPTTAEIRQCNAHLKAELAAMPKLKIIVVLGAIAHQALLWTYGLKAKDLPFGHHVTHKLPDGRTLVTSYHCSGYNWRTGRLTRESFEAVFAGVKAHLA</sequence>
<dbReference type="GO" id="GO:0051539">
    <property type="term" value="F:4 iron, 4 sulfur cluster binding"/>
    <property type="evidence" value="ECO:0007669"/>
    <property type="project" value="UniProtKB-KW"/>
</dbReference>
<evidence type="ECO:0000256" key="2">
    <source>
        <dbReference type="ARBA" id="ARBA00022723"/>
    </source>
</evidence>
<reference evidence="11" key="1">
    <citation type="submission" date="2005-08" db="EMBL/GenBank/DDBJ databases">
        <title>Complete sequence of Dechloromonas aromatica RCB.</title>
        <authorList>
            <person name="Salinero K.K."/>
            <person name="Copeland A."/>
            <person name="Lucas S."/>
            <person name="Lapidus A."/>
            <person name="Barry K."/>
            <person name="Detter J.C."/>
            <person name="Glavina T."/>
            <person name="Hammon N."/>
            <person name="Israni S."/>
            <person name="Pitluck S."/>
            <person name="Di Bartolo G."/>
            <person name="Trong S."/>
            <person name="Schmutz J."/>
            <person name="Larimer F."/>
            <person name="Land M."/>
            <person name="Ivanova N."/>
            <person name="Richardson P."/>
        </authorList>
    </citation>
    <scope>NUCLEOTIDE SEQUENCE</scope>
    <source>
        <strain evidence="11">RCB</strain>
    </source>
</reference>
<dbReference type="InterPro" id="IPR036895">
    <property type="entry name" value="Uracil-DNA_glycosylase-like_sf"/>
</dbReference>
<dbReference type="PANTHER" id="PTHR33693:SF3">
    <property type="entry name" value="TYPE-5 URACIL-DNA GLYCOSYLASE"/>
    <property type="match status" value="1"/>
</dbReference>
<evidence type="ECO:0000256" key="4">
    <source>
        <dbReference type="ARBA" id="ARBA00022801"/>
    </source>
</evidence>
<dbReference type="KEGG" id="dar:Daro_2037"/>
<evidence type="ECO:0000256" key="5">
    <source>
        <dbReference type="ARBA" id="ARBA00023004"/>
    </source>
</evidence>
<keyword evidence="3" id="KW-0227">DNA damage</keyword>
<keyword evidence="4" id="KW-0378">Hydrolase</keyword>
<dbReference type="SUPFAM" id="SSF52141">
    <property type="entry name" value="Uracil-DNA glycosylase-like"/>
    <property type="match status" value="1"/>
</dbReference>
<proteinExistence type="inferred from homology"/>
<accession>Q47EE9</accession>
<dbReference type="EMBL" id="CP000089">
    <property type="protein sequence ID" value="AAZ46782.1"/>
    <property type="molecule type" value="Genomic_DNA"/>
</dbReference>
<dbReference type="Gene3D" id="3.40.470.10">
    <property type="entry name" value="Uracil-DNA glycosylase-like domain"/>
    <property type="match status" value="1"/>
</dbReference>
<dbReference type="GO" id="GO:0046872">
    <property type="term" value="F:metal ion binding"/>
    <property type="evidence" value="ECO:0007669"/>
    <property type="project" value="UniProtKB-KW"/>
</dbReference>
<keyword evidence="5" id="KW-0408">Iron</keyword>
<evidence type="ECO:0000256" key="1">
    <source>
        <dbReference type="ARBA" id="ARBA00022485"/>
    </source>
</evidence>
<dbReference type="InterPro" id="IPR044147">
    <property type="entry name" value="UdgB-like"/>
</dbReference>
<evidence type="ECO:0000313" key="11">
    <source>
        <dbReference type="EMBL" id="AAZ46782.1"/>
    </source>
</evidence>
<comment type="similarity">
    <text evidence="8">Belongs to the uracil-DNA glycosylase (UDG) superfamily. Type 5 (UDGb) family.</text>
</comment>
<evidence type="ECO:0000256" key="8">
    <source>
        <dbReference type="ARBA" id="ARBA00023779"/>
    </source>
</evidence>
<evidence type="ECO:0000259" key="10">
    <source>
        <dbReference type="SMART" id="SM00986"/>
    </source>
</evidence>
<dbReference type="SMART" id="SM00987">
    <property type="entry name" value="UreE_C"/>
    <property type="match status" value="1"/>
</dbReference>
<dbReference type="Pfam" id="PF03167">
    <property type="entry name" value="UDG"/>
    <property type="match status" value="1"/>
</dbReference>
<keyword evidence="1" id="KW-0004">4Fe-4S</keyword>
<dbReference type="CDD" id="cd10031">
    <property type="entry name" value="UDG-F5_TTUDGB_like"/>
    <property type="match status" value="1"/>
</dbReference>
<dbReference type="GO" id="GO:0004844">
    <property type="term" value="F:uracil DNA N-glycosylase activity"/>
    <property type="evidence" value="ECO:0007669"/>
    <property type="project" value="InterPro"/>
</dbReference>
<dbReference type="PANTHER" id="PTHR33693">
    <property type="entry name" value="TYPE-5 URACIL-DNA GLYCOSYLASE"/>
    <property type="match status" value="1"/>
</dbReference>
<name>Q47EE9_DECAR</name>
<evidence type="ECO:0000256" key="9">
    <source>
        <dbReference type="ARBA" id="ARBA00023887"/>
    </source>
</evidence>
<dbReference type="STRING" id="159087.Daro_2037"/>
<dbReference type="GO" id="GO:0006284">
    <property type="term" value="P:base-excision repair"/>
    <property type="evidence" value="ECO:0007669"/>
    <property type="project" value="InterPro"/>
</dbReference>
<dbReference type="HOGENOM" id="CLU_083279_0_0_4"/>
<protein>
    <recommendedName>
        <fullName evidence="9">Type-5 uracil-DNA glycosylase</fullName>
    </recommendedName>
</protein>